<evidence type="ECO:0000313" key="3">
    <source>
        <dbReference type="Proteomes" id="UP001138500"/>
    </source>
</evidence>
<dbReference type="EMBL" id="RIBY02001667">
    <property type="protein sequence ID" value="KAH9828285.1"/>
    <property type="molecule type" value="Genomic_DNA"/>
</dbReference>
<dbReference type="InterPro" id="IPR007727">
    <property type="entry name" value="Spo12"/>
</dbReference>
<reference evidence="2 3" key="1">
    <citation type="journal article" date="2018" name="IMA Fungus">
        <title>IMA Genome-F 10: Nine draft genome sequences of Claviceps purpurea s.lat., including C. arundinis, C. humidiphila, and C. cf. spartinae, pseudomolecules for the pitch canker pathogen Fusarium circinatum, draft genome of Davidsoniella eucalypti, Grosmannia galeiformis, Quambalaria eucalypti, and Teratosphaeria destructans.</title>
        <authorList>
            <person name="Wingfield B.D."/>
            <person name="Liu M."/>
            <person name="Nguyen H.D."/>
            <person name="Lane F.A."/>
            <person name="Morgan S.W."/>
            <person name="De Vos L."/>
            <person name="Wilken P.M."/>
            <person name="Duong T.A."/>
            <person name="Aylward J."/>
            <person name="Coetzee M.P."/>
            <person name="Dadej K."/>
            <person name="De Beer Z.W."/>
            <person name="Findlay W."/>
            <person name="Havenga M."/>
            <person name="Kolarik M."/>
            <person name="Menzies J.G."/>
            <person name="Naidoo K."/>
            <person name="Pochopski O."/>
            <person name="Shoukouhi P."/>
            <person name="Santana Q.C."/>
            <person name="Seifert K.A."/>
            <person name="Soal N."/>
            <person name="Steenkamp E.T."/>
            <person name="Tatham C.T."/>
            <person name="van der Nest M.A."/>
            <person name="Wingfield M.J."/>
        </authorList>
    </citation>
    <scope>NUCLEOTIDE SEQUENCE [LARGE SCALE GENOMIC DNA]</scope>
    <source>
        <strain evidence="2">CMW44962</strain>
    </source>
</reference>
<comment type="caution">
    <text evidence="2">The sequence shown here is derived from an EMBL/GenBank/DDBJ whole genome shotgun (WGS) entry which is preliminary data.</text>
</comment>
<organism evidence="2 3">
    <name type="scientific">Teratosphaeria destructans</name>
    <dbReference type="NCBI Taxonomy" id="418781"/>
    <lineage>
        <taxon>Eukaryota</taxon>
        <taxon>Fungi</taxon>
        <taxon>Dikarya</taxon>
        <taxon>Ascomycota</taxon>
        <taxon>Pezizomycotina</taxon>
        <taxon>Dothideomycetes</taxon>
        <taxon>Dothideomycetidae</taxon>
        <taxon>Mycosphaerellales</taxon>
        <taxon>Teratosphaeriaceae</taxon>
        <taxon>Teratosphaeria</taxon>
    </lineage>
</organism>
<name>A0A9W7STK5_9PEZI</name>
<keyword evidence="3" id="KW-1185">Reference proteome</keyword>
<evidence type="ECO:0000256" key="1">
    <source>
        <dbReference type="SAM" id="MobiDB-lite"/>
    </source>
</evidence>
<reference evidence="2 3" key="2">
    <citation type="journal article" date="2021" name="Curr. Genet.">
        <title>Genetic response to nitrogen starvation in the aggressive Eucalyptus foliar pathogen Teratosphaeria destructans.</title>
        <authorList>
            <person name="Havenga M."/>
            <person name="Wingfield B.D."/>
            <person name="Wingfield M.J."/>
            <person name="Dreyer L.L."/>
            <person name="Roets F."/>
            <person name="Aylward J."/>
        </authorList>
    </citation>
    <scope>NUCLEOTIDE SEQUENCE [LARGE SCALE GENOMIC DNA]</scope>
    <source>
        <strain evidence="2">CMW44962</strain>
    </source>
</reference>
<proteinExistence type="predicted"/>
<evidence type="ECO:0000313" key="2">
    <source>
        <dbReference type="EMBL" id="KAH9828285.1"/>
    </source>
</evidence>
<protein>
    <submittedName>
        <fullName evidence="2">Spo12 family</fullName>
    </submittedName>
</protein>
<dbReference type="Proteomes" id="UP001138500">
    <property type="component" value="Unassembled WGS sequence"/>
</dbReference>
<feature type="compositionally biased region" description="Gly residues" evidence="1">
    <location>
        <begin position="103"/>
        <end position="119"/>
    </location>
</feature>
<feature type="compositionally biased region" description="Polar residues" evidence="1">
    <location>
        <begin position="85"/>
        <end position="102"/>
    </location>
</feature>
<accession>A0A9W7STK5</accession>
<dbReference type="AlphaFoldDB" id="A0A9W7STK5"/>
<gene>
    <name evidence="2" type="ORF">Tdes44962_MAKER02450</name>
</gene>
<dbReference type="OrthoDB" id="5578329at2759"/>
<feature type="region of interest" description="Disordered" evidence="1">
    <location>
        <begin position="1"/>
        <end position="119"/>
    </location>
</feature>
<dbReference type="Pfam" id="PF05032">
    <property type="entry name" value="Spo12"/>
    <property type="match status" value="1"/>
</dbReference>
<sequence length="119" mass="12546">MSALSPRDPNTQVPPQEQKPAHAGAENKTDTSFQKKLFEQKKTKNKNAGEDGPDGTYVSPSDAIMSPASQKLAGFKQRQIDKSQGGKNQTSRLLFARTPSSVSGGGDETDAGGGKDGPQ</sequence>